<dbReference type="AlphaFoldDB" id="A0A239SNL4"/>
<evidence type="ECO:0000256" key="1">
    <source>
        <dbReference type="SAM" id="Phobius"/>
    </source>
</evidence>
<feature type="transmembrane region" description="Helical" evidence="1">
    <location>
        <begin position="7"/>
        <end position="26"/>
    </location>
</feature>
<keyword evidence="1" id="KW-1133">Transmembrane helix</keyword>
<evidence type="ECO:0000313" key="2">
    <source>
        <dbReference type="EMBL" id="SNU86987.1"/>
    </source>
</evidence>
<organism evidence="2 3">
    <name type="scientific">Streptococcus merionis</name>
    <dbReference type="NCBI Taxonomy" id="400065"/>
    <lineage>
        <taxon>Bacteria</taxon>
        <taxon>Bacillati</taxon>
        <taxon>Bacillota</taxon>
        <taxon>Bacilli</taxon>
        <taxon>Lactobacillales</taxon>
        <taxon>Streptococcaceae</taxon>
        <taxon>Streptococcus</taxon>
    </lineage>
</organism>
<keyword evidence="1" id="KW-0812">Transmembrane</keyword>
<dbReference type="SUPFAM" id="SSF144015">
    <property type="entry name" value="Peptidoglycan deacetylase N-terminal noncatalytic region"/>
    <property type="match status" value="1"/>
</dbReference>
<gene>
    <name evidence="2" type="ORF">SAMEA4412692_00466</name>
</gene>
<reference evidence="2 3" key="1">
    <citation type="submission" date="2017-06" db="EMBL/GenBank/DDBJ databases">
        <authorList>
            <consortium name="Pathogen Informatics"/>
        </authorList>
    </citation>
    <scope>NUCLEOTIDE SEQUENCE [LARGE SCALE GENOMIC DNA]</scope>
    <source>
        <strain evidence="2 3">NCTC13788</strain>
    </source>
</reference>
<keyword evidence="3" id="KW-1185">Reference proteome</keyword>
<dbReference type="EMBL" id="LT906439">
    <property type="protein sequence ID" value="SNU86987.1"/>
    <property type="molecule type" value="Genomic_DNA"/>
</dbReference>
<dbReference type="KEGG" id="smen:SAMEA4412692_0466"/>
<dbReference type="Proteomes" id="UP000215185">
    <property type="component" value="Chromosome 1"/>
</dbReference>
<accession>A0A239SNL4</accession>
<sequence>MNAKVKYILIGLSALFLAGFGIFYGFQNQQARERQTALARFFKEQTERQQYDDSKILLSHEIQLAELSYMETFRLDGDNQIVDEDRKVFKERYEELSQKKKDGQLNHIDLVHFTTWVSPTELPSVRKVALTELYFQYKYKQFQSKAGPASSLDTYYIDKDGVRLTYGDFFSDGKAFADLAKAKMLEKGFTQEEADGKMAELLDHLDVNVFDPRADRLCLNYDDKLAYLEFPYSEMKGIIADQFLSA</sequence>
<keyword evidence="1" id="KW-0472">Membrane</keyword>
<proteinExistence type="predicted"/>
<evidence type="ECO:0000313" key="3">
    <source>
        <dbReference type="Proteomes" id="UP000215185"/>
    </source>
</evidence>
<protein>
    <submittedName>
        <fullName evidence="2">Uncharacterized protein</fullName>
    </submittedName>
</protein>
<name>A0A239SNL4_9STRE</name>